<protein>
    <submittedName>
        <fullName evidence="10">Cytochrome P450</fullName>
    </submittedName>
</protein>
<evidence type="ECO:0000313" key="11">
    <source>
        <dbReference type="Proteomes" id="UP000235371"/>
    </source>
</evidence>
<keyword evidence="3 7" id="KW-0479">Metal-binding</keyword>
<evidence type="ECO:0000256" key="1">
    <source>
        <dbReference type="ARBA" id="ARBA00001971"/>
    </source>
</evidence>
<gene>
    <name evidence="10" type="ORF">K444DRAFT_528619</name>
</gene>
<evidence type="ECO:0000256" key="7">
    <source>
        <dbReference type="PIRSR" id="PIRSR602401-1"/>
    </source>
</evidence>
<keyword evidence="9" id="KW-0472">Membrane</keyword>
<evidence type="ECO:0000256" key="6">
    <source>
        <dbReference type="ARBA" id="ARBA00023033"/>
    </source>
</evidence>
<proteinExistence type="inferred from homology"/>
<reference evidence="10 11" key="1">
    <citation type="submission" date="2016-04" db="EMBL/GenBank/DDBJ databases">
        <title>A degradative enzymes factory behind the ericoid mycorrhizal symbiosis.</title>
        <authorList>
            <consortium name="DOE Joint Genome Institute"/>
            <person name="Martino E."/>
            <person name="Morin E."/>
            <person name="Grelet G."/>
            <person name="Kuo A."/>
            <person name="Kohler A."/>
            <person name="Daghino S."/>
            <person name="Barry K."/>
            <person name="Choi C."/>
            <person name="Cichocki N."/>
            <person name="Clum A."/>
            <person name="Copeland A."/>
            <person name="Hainaut M."/>
            <person name="Haridas S."/>
            <person name="Labutti K."/>
            <person name="Lindquist E."/>
            <person name="Lipzen A."/>
            <person name="Khouja H.-R."/>
            <person name="Murat C."/>
            <person name="Ohm R."/>
            <person name="Olson A."/>
            <person name="Spatafora J."/>
            <person name="Veneault-Fourrey C."/>
            <person name="Henrissat B."/>
            <person name="Grigoriev I."/>
            <person name="Martin F."/>
            <person name="Perotto S."/>
        </authorList>
    </citation>
    <scope>NUCLEOTIDE SEQUENCE [LARGE SCALE GENOMIC DNA]</scope>
    <source>
        <strain evidence="10 11">E</strain>
    </source>
</reference>
<dbReference type="PANTHER" id="PTHR46206:SF6">
    <property type="entry name" value="CYTOCHROME P450 MONOOXYGENASE AN1598-RELATED"/>
    <property type="match status" value="1"/>
</dbReference>
<dbReference type="EMBL" id="KZ613791">
    <property type="protein sequence ID" value="PMD60099.1"/>
    <property type="molecule type" value="Genomic_DNA"/>
</dbReference>
<dbReference type="STRING" id="1095630.A0A2J6TAP6"/>
<accession>A0A2J6TAP6</accession>
<evidence type="ECO:0000256" key="5">
    <source>
        <dbReference type="ARBA" id="ARBA00023004"/>
    </source>
</evidence>
<feature type="transmembrane region" description="Helical" evidence="9">
    <location>
        <begin position="22"/>
        <end position="44"/>
    </location>
</feature>
<dbReference type="GeneID" id="36582820"/>
<feature type="binding site" description="axial binding residue" evidence="7">
    <location>
        <position position="454"/>
    </location>
    <ligand>
        <name>heme</name>
        <dbReference type="ChEBI" id="CHEBI:30413"/>
    </ligand>
    <ligandPart>
        <name>Fe</name>
        <dbReference type="ChEBI" id="CHEBI:18248"/>
    </ligandPart>
</feature>
<keyword evidence="11" id="KW-1185">Reference proteome</keyword>
<dbReference type="InterPro" id="IPR036396">
    <property type="entry name" value="Cyt_P450_sf"/>
</dbReference>
<dbReference type="InterPro" id="IPR002401">
    <property type="entry name" value="Cyt_P450_E_grp-I"/>
</dbReference>
<dbReference type="PRINTS" id="PR00463">
    <property type="entry name" value="EP450I"/>
</dbReference>
<keyword evidence="9" id="KW-0812">Transmembrane</keyword>
<evidence type="ECO:0000256" key="8">
    <source>
        <dbReference type="RuleBase" id="RU000461"/>
    </source>
</evidence>
<organism evidence="10 11">
    <name type="scientific">Hyaloscypha bicolor E</name>
    <dbReference type="NCBI Taxonomy" id="1095630"/>
    <lineage>
        <taxon>Eukaryota</taxon>
        <taxon>Fungi</taxon>
        <taxon>Dikarya</taxon>
        <taxon>Ascomycota</taxon>
        <taxon>Pezizomycotina</taxon>
        <taxon>Leotiomycetes</taxon>
        <taxon>Helotiales</taxon>
        <taxon>Hyaloscyphaceae</taxon>
        <taxon>Hyaloscypha</taxon>
        <taxon>Hyaloscypha bicolor</taxon>
    </lineage>
</organism>
<dbReference type="GO" id="GO:0016705">
    <property type="term" value="F:oxidoreductase activity, acting on paired donors, with incorporation or reduction of molecular oxygen"/>
    <property type="evidence" value="ECO:0007669"/>
    <property type="project" value="InterPro"/>
</dbReference>
<dbReference type="InterPro" id="IPR017972">
    <property type="entry name" value="Cyt_P450_CS"/>
</dbReference>
<comment type="cofactor">
    <cofactor evidence="1 7">
        <name>heme</name>
        <dbReference type="ChEBI" id="CHEBI:30413"/>
    </cofactor>
</comment>
<dbReference type="Pfam" id="PF00067">
    <property type="entry name" value="p450"/>
    <property type="match status" value="1"/>
</dbReference>
<name>A0A2J6TAP6_9HELO</name>
<dbReference type="PANTHER" id="PTHR46206">
    <property type="entry name" value="CYTOCHROME P450"/>
    <property type="match status" value="1"/>
</dbReference>
<evidence type="ECO:0000256" key="3">
    <source>
        <dbReference type="ARBA" id="ARBA00022723"/>
    </source>
</evidence>
<keyword evidence="9" id="KW-1133">Transmembrane helix</keyword>
<dbReference type="AlphaFoldDB" id="A0A2J6TAP6"/>
<dbReference type="InParanoid" id="A0A2J6TAP6"/>
<evidence type="ECO:0000313" key="10">
    <source>
        <dbReference type="EMBL" id="PMD60099.1"/>
    </source>
</evidence>
<dbReference type="InterPro" id="IPR001128">
    <property type="entry name" value="Cyt_P450"/>
</dbReference>
<dbReference type="OrthoDB" id="1844152at2759"/>
<keyword evidence="5 7" id="KW-0408">Iron</keyword>
<dbReference type="GO" id="GO:0004497">
    <property type="term" value="F:monooxygenase activity"/>
    <property type="evidence" value="ECO:0007669"/>
    <property type="project" value="UniProtKB-KW"/>
</dbReference>
<dbReference type="RefSeq" id="XP_024737003.1">
    <property type="nucleotide sequence ID" value="XM_024874740.1"/>
</dbReference>
<dbReference type="Gene3D" id="1.10.630.10">
    <property type="entry name" value="Cytochrome P450"/>
    <property type="match status" value="1"/>
</dbReference>
<dbReference type="GO" id="GO:0020037">
    <property type="term" value="F:heme binding"/>
    <property type="evidence" value="ECO:0007669"/>
    <property type="project" value="InterPro"/>
</dbReference>
<evidence type="ECO:0000256" key="9">
    <source>
        <dbReference type="SAM" id="Phobius"/>
    </source>
</evidence>
<sequence length="511" mass="57281">MSITPSIVGFVSRHGLKDGNGVLLFFLGYVALMIFAYLAVGFILRPRKFRDFPIVGKHKDLHGGLIEGTRKAKISNFPSFAIPTSPPTVILPVPMIDEIKSLPETKVSSARELYRRAAGKYSKTGTNAIAAVRALRIDLNRSGSIIPALCEETDFAFSQVIGEYTDWAPVAVYPKINHIVAMVSGRVFVGTPLCREAEWVALTTAWARDVFALVTKTAKYPTWIRPWIVPYLSETRKVLGLRARAKAFLSPAFSEQLEARTNYELPPEKMRDTLVSWMMKYVAPRHMNVESLVRHQLGISLASTHTTTHAVSNILFDLAAQPEYQNGLREELEAVLEECGGELTQLDLVRLRKMDSFMKESQRFSPATILSPMRLTIQPLTLSTGQIIPAGTPIGFFSMSINQSDSIYKFPPADIFDGYRFAREREKKGNENKHQFGSTGPAETFDFGHGIHACPGRFLAVAEIKIMLTYVLQNYDLKLEPEATRLANSLKEVYFMADQKARVLLRSRKAW</sequence>
<comment type="similarity">
    <text evidence="2 8">Belongs to the cytochrome P450 family.</text>
</comment>
<dbReference type="GO" id="GO:0005506">
    <property type="term" value="F:iron ion binding"/>
    <property type="evidence" value="ECO:0007669"/>
    <property type="project" value="InterPro"/>
</dbReference>
<dbReference type="Proteomes" id="UP000235371">
    <property type="component" value="Unassembled WGS sequence"/>
</dbReference>
<keyword evidence="4 8" id="KW-0560">Oxidoreductase</keyword>
<dbReference type="PROSITE" id="PS00086">
    <property type="entry name" value="CYTOCHROME_P450"/>
    <property type="match status" value="1"/>
</dbReference>
<keyword evidence="6 8" id="KW-0503">Monooxygenase</keyword>
<dbReference type="SUPFAM" id="SSF48264">
    <property type="entry name" value="Cytochrome P450"/>
    <property type="match status" value="1"/>
</dbReference>
<evidence type="ECO:0000256" key="2">
    <source>
        <dbReference type="ARBA" id="ARBA00010617"/>
    </source>
</evidence>
<evidence type="ECO:0000256" key="4">
    <source>
        <dbReference type="ARBA" id="ARBA00023002"/>
    </source>
</evidence>
<keyword evidence="7 8" id="KW-0349">Heme</keyword>
<dbReference type="CDD" id="cd11041">
    <property type="entry name" value="CYP503A1-like"/>
    <property type="match status" value="1"/>
</dbReference>